<dbReference type="GO" id="GO:0051538">
    <property type="term" value="F:3 iron, 4 sulfur cluster binding"/>
    <property type="evidence" value="ECO:0007669"/>
    <property type="project" value="UniProtKB-KW"/>
</dbReference>
<organism evidence="8 9">
    <name type="scientific">Mycobacterium vicinigordonae</name>
    <dbReference type="NCBI Taxonomy" id="1719132"/>
    <lineage>
        <taxon>Bacteria</taxon>
        <taxon>Bacillati</taxon>
        <taxon>Actinomycetota</taxon>
        <taxon>Actinomycetes</taxon>
        <taxon>Mycobacteriales</taxon>
        <taxon>Mycobacteriaceae</taxon>
        <taxon>Mycobacterium</taxon>
    </lineage>
</organism>
<dbReference type="InterPro" id="IPR051269">
    <property type="entry name" value="Fe-S_cluster_ET"/>
</dbReference>
<comment type="cofactor">
    <cofactor evidence="1">
        <name>[3Fe-4S] cluster</name>
        <dbReference type="ChEBI" id="CHEBI:21137"/>
    </cofactor>
</comment>
<keyword evidence="9" id="KW-1185">Reference proteome</keyword>
<accession>A0A7D6E2C6</accession>
<keyword evidence="4" id="KW-0249">Electron transport</keyword>
<keyword evidence="7" id="KW-0003">3Fe-4S</keyword>
<sequence>MHLRVDGARCQGHALCYAVDAELFPIDADGYSALSDTTVSDGERSLAERGAAACPERAIEIFDC</sequence>
<proteinExistence type="predicted"/>
<dbReference type="EMBL" id="CP059165">
    <property type="protein sequence ID" value="QLL10407.1"/>
    <property type="molecule type" value="Genomic_DNA"/>
</dbReference>
<dbReference type="AlphaFoldDB" id="A0A7D6E2C6"/>
<keyword evidence="5" id="KW-0408">Iron</keyword>
<reference evidence="8" key="1">
    <citation type="submission" date="2020-07" db="EMBL/GenBank/DDBJ databases">
        <title>Description of Mycobacterium gordonae subsp. intergordonae subsp.nov. and Mycobacterium gordonae subsp. gordonae subsp. nov.</title>
        <authorList>
            <person name="Huang H."/>
        </authorList>
    </citation>
    <scope>NUCLEOTIDE SEQUENCE [LARGE SCALE GENOMIC DNA]</scope>
    <source>
        <strain evidence="8">24T</strain>
    </source>
</reference>
<evidence type="ECO:0000256" key="4">
    <source>
        <dbReference type="ARBA" id="ARBA00022982"/>
    </source>
</evidence>
<dbReference type="GO" id="GO:0046872">
    <property type="term" value="F:metal ion binding"/>
    <property type="evidence" value="ECO:0007669"/>
    <property type="project" value="UniProtKB-KW"/>
</dbReference>
<keyword evidence="2" id="KW-0813">Transport</keyword>
<dbReference type="SUPFAM" id="SSF54862">
    <property type="entry name" value="4Fe-4S ferredoxins"/>
    <property type="match status" value="1"/>
</dbReference>
<dbReference type="PANTHER" id="PTHR36923">
    <property type="entry name" value="FERREDOXIN"/>
    <property type="match status" value="1"/>
</dbReference>
<gene>
    <name evidence="8" type="ORF">H0P51_21825</name>
</gene>
<evidence type="ECO:0000256" key="3">
    <source>
        <dbReference type="ARBA" id="ARBA00022723"/>
    </source>
</evidence>
<evidence type="ECO:0000256" key="1">
    <source>
        <dbReference type="ARBA" id="ARBA00001927"/>
    </source>
</evidence>
<evidence type="ECO:0000313" key="8">
    <source>
        <dbReference type="EMBL" id="QLL10407.1"/>
    </source>
</evidence>
<protein>
    <submittedName>
        <fullName evidence="8">Ferredoxin</fullName>
    </submittedName>
</protein>
<keyword evidence="3" id="KW-0479">Metal-binding</keyword>
<evidence type="ECO:0000313" key="9">
    <source>
        <dbReference type="Proteomes" id="UP000510682"/>
    </source>
</evidence>
<keyword evidence="6" id="KW-0411">Iron-sulfur</keyword>
<dbReference type="Pfam" id="PF13459">
    <property type="entry name" value="Fer4_15"/>
    <property type="match status" value="1"/>
</dbReference>
<evidence type="ECO:0000256" key="6">
    <source>
        <dbReference type="ARBA" id="ARBA00023014"/>
    </source>
</evidence>
<reference evidence="8" key="2">
    <citation type="submission" date="2020-07" db="EMBL/GenBank/DDBJ databases">
        <authorList>
            <person name="Yu X."/>
        </authorList>
    </citation>
    <scope>NUCLEOTIDE SEQUENCE [LARGE SCALE GENOMIC DNA]</scope>
    <source>
        <strain evidence="8">24T</strain>
    </source>
</reference>
<name>A0A7D6E2C6_9MYCO</name>
<evidence type="ECO:0000256" key="5">
    <source>
        <dbReference type="ARBA" id="ARBA00023004"/>
    </source>
</evidence>
<evidence type="ECO:0000256" key="2">
    <source>
        <dbReference type="ARBA" id="ARBA00022448"/>
    </source>
</evidence>
<dbReference type="KEGG" id="mgor:H0P51_21825"/>
<dbReference type="PANTHER" id="PTHR36923:SF3">
    <property type="entry name" value="FERREDOXIN"/>
    <property type="match status" value="1"/>
</dbReference>
<evidence type="ECO:0000256" key="7">
    <source>
        <dbReference type="ARBA" id="ARBA00023291"/>
    </source>
</evidence>
<dbReference type="Proteomes" id="UP000510682">
    <property type="component" value="Chromosome"/>
</dbReference>
<dbReference type="Gene3D" id="3.30.70.20">
    <property type="match status" value="1"/>
</dbReference>